<dbReference type="OrthoDB" id="548475at2759"/>
<gene>
    <name evidence="3" type="ORF">HYH03_002570</name>
</gene>
<feature type="compositionally biased region" description="Low complexity" evidence="1">
    <location>
        <begin position="192"/>
        <end position="206"/>
    </location>
</feature>
<dbReference type="InterPro" id="IPR013761">
    <property type="entry name" value="SAM/pointed_sf"/>
</dbReference>
<feature type="region of interest" description="Disordered" evidence="1">
    <location>
        <begin position="108"/>
        <end position="206"/>
    </location>
</feature>
<sequence>MGCINSKTGQVRTLSDETEEPLPASAFSQKGAAHAWLQEIGLAQYAPAFEQAGFSDWDLLSCLTEADLQAIVSHTGAVIPPGHRKKLLMASRQMGQSGQNGPVVAPTFGSARRYSHTSNPGNGHGSRGSGLVAAASSALDRRSTGRRPSGVASRVPSHHGTPGGERGGHGHGGRGATEDGMASGRRSRGPMNGLLASRNSSRNSLSGNAGGLVGYINSPSVSGPAGGGERSRPRSSGLAAAAAQAAMDDGQWERLDGQRPSPSEGPGGSPRTAGAAAVAAAAAVVAAGGAPSPQRQRRRWSVNKQASRGALVMAGPGPPGFTAVPTVPSAVAVAPGALGGPSGNSLGWLDSETAGPYSGVDWPGPDEGRAPSSSSVPVPNFGRQSSSELGGAGAGAGANAPSGANGVQTGGSYGGALGPAAGAMHQQHGRKGSVVAGPRGAQYYAPSQVLVTASSGGGEGPSQQKGTRGLAAAKPTALGRALSHAGGNDAVSASLPSAPSPIPPVAGMSGDRPARISAVDMGLRPHSPRAHAGPSASGPGWPSSPGPPHPTGSGGSDAPGPAAAAWGDGDSPPAAPAARNGGGGAGSALPRFVRALAGWAIPGGLGSSGGAASTPAGGAAGGKRRNSDREHANPAAPTHHVWRRKTSDAKGADAGLAAEKSGGGGNKSDREDAPPTPSGHSSQSTRSAMLKGGRSSRMMLVSESSGQRGHGPGWDQGPLVLHGRGGGQPRSATPSNAASAAAAAAAAAAADEAEGQATLEAMARGDLAAGPNGPTGPGPGAGSPGPRGGGWPFVMPHLPRVSGSGLPPSFSGALGAGPEDGAGGGGGPAPRGASPARADGTGAGVGGAPSPFNAVTSFSRLAPLPGMTPHHLALGAAGRGGGRSGANGLGAAAASDGAAAAEVLAAEADLPSFDSTPMPGRPHRVQIIHAGGLGSAVPPAAASASHSNLSHWPALPLHPPTRTRGAPSGPDSITGPSGGAPGAISPVTVANRAGALEILPPEPPGRTPAPAPPPQRPESGREPEATFAPGPSAPSGLPGPQPTPGRQLDLERLADQVSRIMAAMSDMTDGAALEGDTEAGVEDVARAGAGGGATVSEGGEEHHAAPGGGLQVIPPRRGATVSTLPDEFGGLGSRAERMQAMERRRLELQRLHRDLVTRVATLAAARGPGPQADTSSPNGPSAAGEGGAAEAPGAAAAAAAVAEVEERIRSKLAELADLTTAERSGGGGGGGGGTAHEGGGAHAPPLRSAPPGGGHGGDGGRRRGADEAALHEEVMAVLGARKRQARAAVASSAGAGVAGNGNGNGNGHGPPSLRDPLREELMAIEARIRARVHPPQP</sequence>
<feature type="domain" description="SAM" evidence="2">
    <location>
        <begin position="36"/>
        <end position="97"/>
    </location>
</feature>
<feature type="region of interest" description="Disordered" evidence="1">
    <location>
        <begin position="454"/>
        <end position="512"/>
    </location>
</feature>
<accession>A0A836C3Z4</accession>
<evidence type="ECO:0000256" key="1">
    <source>
        <dbReference type="SAM" id="MobiDB-lite"/>
    </source>
</evidence>
<feature type="compositionally biased region" description="Low complexity" evidence="1">
    <location>
        <begin position="234"/>
        <end position="246"/>
    </location>
</feature>
<dbReference type="Gene3D" id="1.10.150.50">
    <property type="entry name" value="Transcription Factor, Ets-1"/>
    <property type="match status" value="1"/>
</dbReference>
<evidence type="ECO:0000313" key="3">
    <source>
        <dbReference type="EMBL" id="KAG2499631.1"/>
    </source>
</evidence>
<protein>
    <recommendedName>
        <fullName evidence="2">SAM domain-containing protein</fullName>
    </recommendedName>
</protein>
<feature type="compositionally biased region" description="Basic and acidic residues" evidence="1">
    <location>
        <begin position="1258"/>
        <end position="1270"/>
    </location>
</feature>
<feature type="compositionally biased region" description="Low complexity" evidence="1">
    <location>
        <begin position="737"/>
        <end position="750"/>
    </location>
</feature>
<feature type="compositionally biased region" description="Gly residues" evidence="1">
    <location>
        <begin position="1224"/>
        <end position="1241"/>
    </location>
</feature>
<feature type="region of interest" description="Disordered" evidence="1">
    <location>
        <begin position="1084"/>
        <end position="1133"/>
    </location>
</feature>
<feature type="compositionally biased region" description="Low complexity" evidence="1">
    <location>
        <begin position="558"/>
        <end position="579"/>
    </location>
</feature>
<dbReference type="CDD" id="cd09487">
    <property type="entry name" value="SAM_superfamily"/>
    <property type="match status" value="1"/>
</dbReference>
<dbReference type="PROSITE" id="PS50105">
    <property type="entry name" value="SAM_DOMAIN"/>
    <property type="match status" value="1"/>
</dbReference>
<feature type="compositionally biased region" description="Pro residues" evidence="1">
    <location>
        <begin position="1000"/>
        <end position="1016"/>
    </location>
</feature>
<feature type="region of interest" description="Disordered" evidence="1">
    <location>
        <begin position="344"/>
        <end position="403"/>
    </location>
</feature>
<dbReference type="InterPro" id="IPR001660">
    <property type="entry name" value="SAM"/>
</dbReference>
<feature type="compositionally biased region" description="Polar residues" evidence="1">
    <location>
        <begin position="371"/>
        <end position="388"/>
    </location>
</feature>
<feature type="region of interest" description="Disordered" evidence="1">
    <location>
        <begin position="1285"/>
        <end position="1316"/>
    </location>
</feature>
<feature type="compositionally biased region" description="Gly residues" evidence="1">
    <location>
        <begin position="814"/>
        <end position="829"/>
    </location>
</feature>
<dbReference type="EMBL" id="JAEHOE010000006">
    <property type="protein sequence ID" value="KAG2499631.1"/>
    <property type="molecule type" value="Genomic_DNA"/>
</dbReference>
<dbReference type="SMART" id="SM00454">
    <property type="entry name" value="SAM"/>
    <property type="match status" value="1"/>
</dbReference>
<feature type="region of interest" description="Disordered" evidence="1">
    <location>
        <begin position="524"/>
        <end position="585"/>
    </location>
</feature>
<name>A0A836C3Z4_9CHLO</name>
<feature type="region of interest" description="Disordered" evidence="1">
    <location>
        <begin position="601"/>
        <end position="848"/>
    </location>
</feature>
<comment type="caution">
    <text evidence="3">The sequence shown here is derived from an EMBL/GenBank/DDBJ whole genome shotgun (WGS) entry which is preliminary data.</text>
</comment>
<feature type="compositionally biased region" description="Low complexity" evidence="1">
    <location>
        <begin position="935"/>
        <end position="951"/>
    </location>
</feature>
<feature type="region of interest" description="Disordered" evidence="1">
    <location>
        <begin position="1214"/>
        <end position="1270"/>
    </location>
</feature>
<feature type="compositionally biased region" description="Low complexity" evidence="1">
    <location>
        <begin position="260"/>
        <end position="275"/>
    </location>
</feature>
<feature type="compositionally biased region" description="Polar residues" evidence="1">
    <location>
        <begin position="678"/>
        <end position="687"/>
    </location>
</feature>
<feature type="compositionally biased region" description="Low complexity" evidence="1">
    <location>
        <begin position="129"/>
        <end position="138"/>
    </location>
</feature>
<reference evidence="3" key="1">
    <citation type="journal article" date="2020" name="bioRxiv">
        <title>Comparative genomics of Chlamydomonas.</title>
        <authorList>
            <person name="Craig R.J."/>
            <person name="Hasan A.R."/>
            <person name="Ness R.W."/>
            <person name="Keightley P.D."/>
        </authorList>
    </citation>
    <scope>NUCLEOTIDE SEQUENCE</scope>
    <source>
        <strain evidence="3">CCAP 11/70</strain>
    </source>
</reference>
<organism evidence="3 4">
    <name type="scientific">Edaphochlamys debaryana</name>
    <dbReference type="NCBI Taxonomy" id="47281"/>
    <lineage>
        <taxon>Eukaryota</taxon>
        <taxon>Viridiplantae</taxon>
        <taxon>Chlorophyta</taxon>
        <taxon>core chlorophytes</taxon>
        <taxon>Chlorophyceae</taxon>
        <taxon>CS clade</taxon>
        <taxon>Chlamydomonadales</taxon>
        <taxon>Chlamydomonadales incertae sedis</taxon>
        <taxon>Edaphochlamys</taxon>
    </lineage>
</organism>
<feature type="compositionally biased region" description="Low complexity" evidence="1">
    <location>
        <begin position="1179"/>
        <end position="1198"/>
    </location>
</feature>
<feature type="compositionally biased region" description="Gly residues" evidence="1">
    <location>
        <begin position="1296"/>
        <end position="1308"/>
    </location>
</feature>
<feature type="region of interest" description="Disordered" evidence="1">
    <location>
        <begin position="1162"/>
        <end position="1198"/>
    </location>
</feature>
<feature type="compositionally biased region" description="Low complexity" evidence="1">
    <location>
        <begin position="830"/>
        <end position="840"/>
    </location>
</feature>
<proteinExistence type="predicted"/>
<feature type="compositionally biased region" description="Gly residues" evidence="1">
    <location>
        <begin position="773"/>
        <end position="791"/>
    </location>
</feature>
<evidence type="ECO:0000259" key="2">
    <source>
        <dbReference type="PROSITE" id="PS50105"/>
    </source>
</evidence>
<keyword evidence="4" id="KW-1185">Reference proteome</keyword>
<dbReference type="Proteomes" id="UP000612055">
    <property type="component" value="Unassembled WGS sequence"/>
</dbReference>
<evidence type="ECO:0000313" key="4">
    <source>
        <dbReference type="Proteomes" id="UP000612055"/>
    </source>
</evidence>
<dbReference type="Pfam" id="PF00536">
    <property type="entry name" value="SAM_1"/>
    <property type="match status" value="1"/>
</dbReference>
<feature type="region of interest" description="Disordered" evidence="1">
    <location>
        <begin position="221"/>
        <end position="275"/>
    </location>
</feature>
<feature type="compositionally biased region" description="Low complexity" evidence="1">
    <location>
        <begin position="530"/>
        <end position="541"/>
    </location>
</feature>
<dbReference type="SUPFAM" id="SSF47769">
    <property type="entry name" value="SAM/Pointed domain"/>
    <property type="match status" value="1"/>
</dbReference>
<feature type="region of interest" description="Disordered" evidence="1">
    <location>
        <begin position="935"/>
        <end position="1047"/>
    </location>
</feature>